<accession>A0A4S8RFP7</accession>
<dbReference type="OrthoDB" id="3445612at2759"/>
<proteinExistence type="predicted"/>
<dbReference type="PANTHER" id="PTHR35896">
    <property type="entry name" value="IG-LIKE DOMAIN-CONTAINING PROTEIN"/>
    <property type="match status" value="1"/>
</dbReference>
<keyword evidence="4" id="KW-1185">Reference proteome</keyword>
<organism evidence="3 4">
    <name type="scientific">Botrytis galanthina</name>
    <dbReference type="NCBI Taxonomy" id="278940"/>
    <lineage>
        <taxon>Eukaryota</taxon>
        <taxon>Fungi</taxon>
        <taxon>Dikarya</taxon>
        <taxon>Ascomycota</taxon>
        <taxon>Pezizomycotina</taxon>
        <taxon>Leotiomycetes</taxon>
        <taxon>Helotiales</taxon>
        <taxon>Sclerotiniaceae</taxon>
        <taxon>Botrytis</taxon>
    </lineage>
</organism>
<dbReference type="Proteomes" id="UP000308671">
    <property type="component" value="Unassembled WGS sequence"/>
</dbReference>
<protein>
    <submittedName>
        <fullName evidence="3">Uncharacterized protein</fullName>
    </submittedName>
</protein>
<dbReference type="EMBL" id="PQXL01000053">
    <property type="protein sequence ID" value="THV53339.1"/>
    <property type="molecule type" value="Genomic_DNA"/>
</dbReference>
<evidence type="ECO:0000256" key="1">
    <source>
        <dbReference type="SAM" id="MobiDB-lite"/>
    </source>
</evidence>
<evidence type="ECO:0000313" key="4">
    <source>
        <dbReference type="Proteomes" id="UP000308671"/>
    </source>
</evidence>
<dbReference type="AlphaFoldDB" id="A0A4S8RFP7"/>
<keyword evidence="2" id="KW-0812">Transmembrane</keyword>
<keyword evidence="2" id="KW-0472">Membrane</keyword>
<evidence type="ECO:0000256" key="2">
    <source>
        <dbReference type="SAM" id="Phobius"/>
    </source>
</evidence>
<comment type="caution">
    <text evidence="3">The sequence shown here is derived from an EMBL/GenBank/DDBJ whole genome shotgun (WGS) entry which is preliminary data.</text>
</comment>
<feature type="region of interest" description="Disordered" evidence="1">
    <location>
        <begin position="1"/>
        <end position="23"/>
    </location>
</feature>
<feature type="transmembrane region" description="Helical" evidence="2">
    <location>
        <begin position="41"/>
        <end position="65"/>
    </location>
</feature>
<dbReference type="PANTHER" id="PTHR35896:SF3">
    <property type="entry name" value="MAJOR FACILITATOR SUPERFAMILY TRANSPORTER"/>
    <property type="match status" value="1"/>
</dbReference>
<gene>
    <name evidence="3" type="ORF">BGAL_0053g00060</name>
</gene>
<evidence type="ECO:0000313" key="3">
    <source>
        <dbReference type="EMBL" id="THV53339.1"/>
    </source>
</evidence>
<sequence length="225" mass="25776">MESPEHLKSPLLGTGSESGDSTLFPSQEYERQQKPRAKVSWYTYIVLSATVILAWTSGLLLYYHYTTTSPYALTHRGECGWSIAEAKANGCVFDIMMSSWLPKPCYDKELSDRYLAVNNFTFWEHSKGTGQLSREEVQKGEFDIIFTHATYHTQHCLFLWEKQIKAANSRRPVLDSITRSQHHIEHCIKILTAHTAENYTSTQKALFKTGTPIHVKPQNQICWEG</sequence>
<name>A0A4S8RFP7_9HELO</name>
<reference evidence="3 4" key="1">
    <citation type="submission" date="2017-12" db="EMBL/GenBank/DDBJ databases">
        <title>Comparative genomics of Botrytis spp.</title>
        <authorList>
            <person name="Valero-Jimenez C.A."/>
            <person name="Tapia P."/>
            <person name="Veloso J."/>
            <person name="Silva-Moreno E."/>
            <person name="Staats M."/>
            <person name="Valdes J.H."/>
            <person name="Van Kan J.A.L."/>
        </authorList>
    </citation>
    <scope>NUCLEOTIDE SEQUENCE [LARGE SCALE GENOMIC DNA]</scope>
    <source>
        <strain evidence="3 4">MUCL435</strain>
    </source>
</reference>
<dbReference type="InterPro" id="IPR053008">
    <property type="entry name" value="Phomopsin_biosynth_assoc"/>
</dbReference>
<keyword evidence="2" id="KW-1133">Transmembrane helix</keyword>